<proteinExistence type="predicted"/>
<dbReference type="GO" id="GO:0005524">
    <property type="term" value="F:ATP binding"/>
    <property type="evidence" value="ECO:0007669"/>
    <property type="project" value="InterPro"/>
</dbReference>
<dbReference type="Gene3D" id="3.40.1380.20">
    <property type="entry name" value="Pyruvate kinase, C-terminal domain"/>
    <property type="match status" value="1"/>
</dbReference>
<reference evidence="7" key="1">
    <citation type="journal article" date="2020" name="J Insects Food Feed">
        <title>The yellow mealworm (Tenebrio molitor) genome: a resource for the emerging insects as food and feed industry.</title>
        <authorList>
            <person name="Eriksson T."/>
            <person name="Andere A."/>
            <person name="Kelstrup H."/>
            <person name="Emery V."/>
            <person name="Picard C."/>
        </authorList>
    </citation>
    <scope>NUCLEOTIDE SEQUENCE</scope>
    <source>
        <strain evidence="7">Stoneville</strain>
        <tissue evidence="7">Whole head</tissue>
    </source>
</reference>
<dbReference type="GO" id="GO:0004743">
    <property type="term" value="F:pyruvate kinase activity"/>
    <property type="evidence" value="ECO:0007669"/>
    <property type="project" value="InterPro"/>
</dbReference>
<keyword evidence="2" id="KW-0805">Transcription regulation</keyword>
<dbReference type="GO" id="GO:0005634">
    <property type="term" value="C:nucleus"/>
    <property type="evidence" value="ECO:0007669"/>
    <property type="project" value="UniProtKB-SubCell"/>
</dbReference>
<dbReference type="Gene3D" id="2.60.40.720">
    <property type="match status" value="1"/>
</dbReference>
<gene>
    <name evidence="7" type="ORF">GEV33_013978</name>
</gene>
<evidence type="ECO:0000256" key="4">
    <source>
        <dbReference type="ARBA" id="ARBA00023242"/>
    </source>
</evidence>
<dbReference type="Gene3D" id="3.20.20.60">
    <property type="entry name" value="Phosphoenolpyruvate-binding domains"/>
    <property type="match status" value="1"/>
</dbReference>
<dbReference type="GO" id="GO:0001709">
    <property type="term" value="P:cell fate determination"/>
    <property type="evidence" value="ECO:0007669"/>
    <property type="project" value="UniProtKB-ARBA"/>
</dbReference>
<dbReference type="InterPro" id="IPR008967">
    <property type="entry name" value="p53-like_TF_DNA-bd_sf"/>
</dbReference>
<evidence type="ECO:0000256" key="2">
    <source>
        <dbReference type="ARBA" id="ARBA00023015"/>
    </source>
</evidence>
<dbReference type="EMBL" id="JABDTM020028509">
    <property type="protein sequence ID" value="KAH0808814.1"/>
    <property type="molecule type" value="Genomic_DNA"/>
</dbReference>
<dbReference type="InterPro" id="IPR011037">
    <property type="entry name" value="Pyrv_Knase-like_insert_dom_sf"/>
</dbReference>
<evidence type="ECO:0000256" key="5">
    <source>
        <dbReference type="SAM" id="MobiDB-lite"/>
    </source>
</evidence>
<dbReference type="Pfam" id="PF00224">
    <property type="entry name" value="PK"/>
    <property type="match status" value="1"/>
</dbReference>
<dbReference type="InterPro" id="IPR013524">
    <property type="entry name" value="Runt_dom"/>
</dbReference>
<evidence type="ECO:0000259" key="6">
    <source>
        <dbReference type="PROSITE" id="PS51062"/>
    </source>
</evidence>
<dbReference type="GO" id="GO:0030955">
    <property type="term" value="F:potassium ion binding"/>
    <property type="evidence" value="ECO:0007669"/>
    <property type="project" value="InterPro"/>
</dbReference>
<dbReference type="InterPro" id="IPR015793">
    <property type="entry name" value="Pyrv_Knase_brl"/>
</dbReference>
<dbReference type="GO" id="GO:0000978">
    <property type="term" value="F:RNA polymerase II cis-regulatory region sequence-specific DNA binding"/>
    <property type="evidence" value="ECO:0007669"/>
    <property type="project" value="TreeGrafter"/>
</dbReference>
<evidence type="ECO:0000313" key="8">
    <source>
        <dbReference type="Proteomes" id="UP000719412"/>
    </source>
</evidence>
<dbReference type="InterPro" id="IPR015813">
    <property type="entry name" value="Pyrv/PenolPyrv_kinase-like_dom"/>
</dbReference>
<dbReference type="PRINTS" id="PR00967">
    <property type="entry name" value="ONCOGENEAML1"/>
</dbReference>
<evidence type="ECO:0000256" key="1">
    <source>
        <dbReference type="ARBA" id="ARBA00004123"/>
    </source>
</evidence>
<dbReference type="InterPro" id="IPR015795">
    <property type="entry name" value="Pyrv_Knase_C"/>
</dbReference>
<keyword evidence="4" id="KW-0539">Nucleus</keyword>
<accession>A0A8J6H5U6</accession>
<dbReference type="PANTHER" id="PTHR11950:SF31">
    <property type="entry name" value="SEGMENTATION PROTEIN RUNT"/>
    <property type="match status" value="1"/>
</dbReference>
<organism evidence="7 8">
    <name type="scientific">Tenebrio molitor</name>
    <name type="common">Yellow mealworm beetle</name>
    <dbReference type="NCBI Taxonomy" id="7067"/>
    <lineage>
        <taxon>Eukaryota</taxon>
        <taxon>Metazoa</taxon>
        <taxon>Ecdysozoa</taxon>
        <taxon>Arthropoda</taxon>
        <taxon>Hexapoda</taxon>
        <taxon>Insecta</taxon>
        <taxon>Pterygota</taxon>
        <taxon>Neoptera</taxon>
        <taxon>Endopterygota</taxon>
        <taxon>Coleoptera</taxon>
        <taxon>Polyphaga</taxon>
        <taxon>Cucujiformia</taxon>
        <taxon>Tenebrionidae</taxon>
        <taxon>Tenebrio</taxon>
    </lineage>
</organism>
<dbReference type="InterPro" id="IPR015806">
    <property type="entry name" value="Pyrv_Knase_insert_dom_sf"/>
</dbReference>
<reference evidence="7" key="2">
    <citation type="submission" date="2021-08" db="EMBL/GenBank/DDBJ databases">
        <authorList>
            <person name="Eriksson T."/>
        </authorList>
    </citation>
    <scope>NUCLEOTIDE SEQUENCE</scope>
    <source>
        <strain evidence="7">Stoneville</strain>
        <tissue evidence="7">Whole head</tissue>
    </source>
</reference>
<comment type="subcellular location">
    <subcellularLocation>
        <location evidence="1">Nucleus</location>
    </subcellularLocation>
</comment>
<dbReference type="Proteomes" id="UP000719412">
    <property type="component" value="Unassembled WGS sequence"/>
</dbReference>
<dbReference type="SUPFAM" id="SSF51621">
    <property type="entry name" value="Phosphoenolpyruvate/pyruvate domain"/>
    <property type="match status" value="1"/>
</dbReference>
<feature type="region of interest" description="Disordered" evidence="5">
    <location>
        <begin position="338"/>
        <end position="392"/>
    </location>
</feature>
<feature type="domain" description="Runt" evidence="6">
    <location>
        <begin position="18"/>
        <end position="147"/>
    </location>
</feature>
<dbReference type="SUPFAM" id="SSF50800">
    <property type="entry name" value="PK beta-barrel domain-like"/>
    <property type="match status" value="1"/>
</dbReference>
<dbReference type="AlphaFoldDB" id="A0A8J6H5U6"/>
<evidence type="ECO:0000313" key="7">
    <source>
        <dbReference type="EMBL" id="KAH0808814.1"/>
    </source>
</evidence>
<keyword evidence="3" id="KW-0804">Transcription</keyword>
<dbReference type="SUPFAM" id="SSF49417">
    <property type="entry name" value="p53-like transcription factors"/>
    <property type="match status" value="1"/>
</dbReference>
<feature type="compositionally biased region" description="Polar residues" evidence="5">
    <location>
        <begin position="264"/>
        <end position="288"/>
    </location>
</feature>
<dbReference type="InterPro" id="IPR012346">
    <property type="entry name" value="p53/RUNT-type_TF_DNA-bd_sf"/>
</dbReference>
<evidence type="ECO:0000256" key="3">
    <source>
        <dbReference type="ARBA" id="ARBA00023163"/>
    </source>
</evidence>
<dbReference type="PROSITE" id="PS51062">
    <property type="entry name" value="RUNT"/>
    <property type="match status" value="1"/>
</dbReference>
<comment type="caution">
    <text evidence="7">The sequence shown here is derived from an EMBL/GenBank/DDBJ whole genome shotgun (WGS) entry which is preliminary data.</text>
</comment>
<dbReference type="Gene3D" id="2.40.33.10">
    <property type="entry name" value="PK beta-barrel domain-like"/>
    <property type="match status" value="1"/>
</dbReference>
<dbReference type="InterPro" id="IPR040442">
    <property type="entry name" value="Pyrv_kinase-like_dom_sf"/>
</dbReference>
<sequence>MHLPIANQQPSIMEMYATLQETLQEYHGELVQTGSPAVLCSVLPSHWRSNKSLPIAFKVVALDEVRDGTTVTLKAGNDENYCAELRNCTAVMKNQVAKFNDLRFVGRSGRGKSFTLTITISSDPYYQIATYSKAIKVTVDGPREPRTKSSYQYGYGLPGMPGAFNPFLLNPGWLDAAYMTYTWPDYFRTRTNIPSQTNLHPSLIKGATQLPPGNGEFFLPPQPQFHPPPNFLPPNGLLPQLPLNDPSVMRPVHPMDQLSLRISPLSNSQSPTAQETKIHSTVDQSTSENSEEEDIDVVKSAFVPIKPANLVLQEIQHPDSTVQDKELKKIELKAPSSRTIKSLAEEKSPNTKIHHSPPTISAAKTAPLREKLRSGRAAAATPLPDPVPTTETDGGDVAAAFGGARDPFPIAKLARLGRVNSIIDTSYENPPSNYTPRRNGNAARIYHQEYKATGTAFFDVWTGKCPKLPWMIEFHSTADGKLLNNQLEAAYADNYLDHLSSLHEKSKVRRKRLTQFSVIIPPSVSIEHIEEFLKAGMTVALIKLDYFTVQEVQDTIDLIRTVNEDFGKKIGRVYPLGIAVDISEREIVTGKLLKPFQEIELEKGQTTKVLANPEFANRVSKEYIYVNYENISNVVKPGDSLILGDDRIRMSALEVARDIINCIIEKAGLLVDNLSVKLPNVPVDMPKTESHEKIIEIGEKCDIDIIFVGPAKIELAKEIFGPTVLIFVKVEYASTVEIFDDIVKHADGILIDGEKLMVTSKENVFLLQKSIIAKCNKLGKPVVASINCHSITKSQVNDISNTVIDGADGLLLPPDPDLLESISLICKSAEGAIYQRQLYENLVSLKPPPIEPIISVAMAAVDASFKSNAAAIILLTTTGRSAKLISTYRPRCPIIALTRFGRIAKQLMIYKGVIPIFYVQKSEDTFAQNVEKKMQLGMTFGKINGYIRMGDAVVIVFGMKNNVGFRNCMEVVFASECDTIPDEDDGTQGRAATFPLSNHVGQERVPRAYRTGEHTMLSSPLLHITDPTETMPSHRRQKTIFEKTKRLIDTVSLVVNFRITNVRRRLVPGSTTWQHRPPGSIMYEKGSTPGIPGTVRWLPRRRTVLRRCRSLSHGSCTLAISLAAPSPNYSRDRSAGIVPARSERDDDRHREIAIKLSPPDLHGTSADKNSKFYCERIQDCRENGKSGEPFVCWVDAGSGGGGGGSELFQVISS</sequence>
<dbReference type="Pfam" id="PF02887">
    <property type="entry name" value="PK_C"/>
    <property type="match status" value="1"/>
</dbReference>
<dbReference type="PANTHER" id="PTHR11950">
    <property type="entry name" value="RUNT RELATED"/>
    <property type="match status" value="1"/>
</dbReference>
<name>A0A8J6H5U6_TENMO</name>
<protein>
    <recommendedName>
        <fullName evidence="6">Runt domain-containing protein</fullName>
    </recommendedName>
</protein>
<dbReference type="InterPro" id="IPR036918">
    <property type="entry name" value="Pyrv_Knase_C_sf"/>
</dbReference>
<dbReference type="GO" id="GO:0000287">
    <property type="term" value="F:magnesium ion binding"/>
    <property type="evidence" value="ECO:0007669"/>
    <property type="project" value="InterPro"/>
</dbReference>
<dbReference type="InterPro" id="IPR000040">
    <property type="entry name" value="AML1_Runt"/>
</dbReference>
<dbReference type="SUPFAM" id="SSF52935">
    <property type="entry name" value="PK C-terminal domain-like"/>
    <property type="match status" value="1"/>
</dbReference>
<dbReference type="FunFam" id="2.60.40.720:FF:000001">
    <property type="entry name" value="Runt-related transcription factor"/>
    <property type="match status" value="1"/>
</dbReference>
<dbReference type="Pfam" id="PF00853">
    <property type="entry name" value="Runt"/>
    <property type="match status" value="1"/>
</dbReference>
<dbReference type="GO" id="GO:0000981">
    <property type="term" value="F:DNA-binding transcription factor activity, RNA polymerase II-specific"/>
    <property type="evidence" value="ECO:0007669"/>
    <property type="project" value="TreeGrafter"/>
</dbReference>
<feature type="region of interest" description="Disordered" evidence="5">
    <location>
        <begin position="264"/>
        <end position="294"/>
    </location>
</feature>
<keyword evidence="8" id="KW-1185">Reference proteome</keyword>